<feature type="transmembrane region" description="Helical" evidence="7">
    <location>
        <begin position="977"/>
        <end position="998"/>
    </location>
</feature>
<keyword evidence="3" id="KW-0677">Repeat</keyword>
<dbReference type="GO" id="GO:0005886">
    <property type="term" value="C:plasma membrane"/>
    <property type="evidence" value="ECO:0007669"/>
    <property type="project" value="TreeGrafter"/>
</dbReference>
<dbReference type="HOGENOM" id="CLU_002898_2_0_1"/>
<dbReference type="EMBL" id="JEMT01029627">
    <property type="protein sequence ID" value="EXX51716.1"/>
    <property type="molecule type" value="Genomic_DNA"/>
</dbReference>
<dbReference type="InterPro" id="IPR024862">
    <property type="entry name" value="TRPV"/>
</dbReference>
<dbReference type="GO" id="GO:0098703">
    <property type="term" value="P:calcium ion import across plasma membrane"/>
    <property type="evidence" value="ECO:0007669"/>
    <property type="project" value="TreeGrafter"/>
</dbReference>
<evidence type="ECO:0000259" key="8">
    <source>
        <dbReference type="Pfam" id="PF00520"/>
    </source>
</evidence>
<dbReference type="InterPro" id="IPR005821">
    <property type="entry name" value="Ion_trans_dom"/>
</dbReference>
<dbReference type="Proteomes" id="UP000022910">
    <property type="component" value="Unassembled WGS sequence"/>
</dbReference>
<dbReference type="GO" id="GO:0005216">
    <property type="term" value="F:monoatomic ion channel activity"/>
    <property type="evidence" value="ECO:0007669"/>
    <property type="project" value="InterPro"/>
</dbReference>
<gene>
    <name evidence="9" type="ORF">RirG_259350</name>
</gene>
<evidence type="ECO:0000256" key="1">
    <source>
        <dbReference type="ARBA" id="ARBA00004141"/>
    </source>
</evidence>
<evidence type="ECO:0000256" key="2">
    <source>
        <dbReference type="ARBA" id="ARBA00022692"/>
    </source>
</evidence>
<reference evidence="9 10" key="1">
    <citation type="submission" date="2014-02" db="EMBL/GenBank/DDBJ databases">
        <title>Single nucleus genome sequencing reveals high similarity among nuclei of an endomycorrhizal fungus.</title>
        <authorList>
            <person name="Lin K."/>
            <person name="Geurts R."/>
            <person name="Zhang Z."/>
            <person name="Limpens E."/>
            <person name="Saunders D.G."/>
            <person name="Mu D."/>
            <person name="Pang E."/>
            <person name="Cao H."/>
            <person name="Cha H."/>
            <person name="Lin T."/>
            <person name="Zhou Q."/>
            <person name="Shang Y."/>
            <person name="Li Y."/>
            <person name="Ivanov S."/>
            <person name="Sharma T."/>
            <person name="Velzen R.V."/>
            <person name="Ruijter N.D."/>
            <person name="Aanen D.K."/>
            <person name="Win J."/>
            <person name="Kamoun S."/>
            <person name="Bisseling T."/>
            <person name="Huang S."/>
        </authorList>
    </citation>
    <scope>NUCLEOTIDE SEQUENCE [LARGE SCALE GENOMIC DNA]</scope>
    <source>
        <strain evidence="10">DAOM197198w</strain>
    </source>
</reference>
<feature type="transmembrane region" description="Helical" evidence="7">
    <location>
        <begin position="939"/>
        <end position="956"/>
    </location>
</feature>
<feature type="transmembrane region" description="Helical" evidence="7">
    <location>
        <begin position="1018"/>
        <end position="1040"/>
    </location>
</feature>
<organism evidence="9 10">
    <name type="scientific">Rhizophagus irregularis (strain DAOM 197198w)</name>
    <name type="common">Glomus intraradices</name>
    <dbReference type="NCBI Taxonomy" id="1432141"/>
    <lineage>
        <taxon>Eukaryota</taxon>
        <taxon>Fungi</taxon>
        <taxon>Fungi incertae sedis</taxon>
        <taxon>Mucoromycota</taxon>
        <taxon>Glomeromycotina</taxon>
        <taxon>Glomeromycetes</taxon>
        <taxon>Glomerales</taxon>
        <taxon>Glomeraceae</taxon>
        <taxon>Rhizophagus</taxon>
    </lineage>
</organism>
<feature type="transmembrane region" description="Helical" evidence="7">
    <location>
        <begin position="900"/>
        <end position="919"/>
    </location>
</feature>
<dbReference type="Pfam" id="PF00520">
    <property type="entry name" value="Ion_trans"/>
    <property type="match status" value="1"/>
</dbReference>
<comment type="caution">
    <text evidence="9">The sequence shown here is derived from an EMBL/GenBank/DDBJ whole genome shotgun (WGS) entry which is preliminary data.</text>
</comment>
<proteinExistence type="predicted"/>
<keyword evidence="5 7" id="KW-0472">Membrane</keyword>
<dbReference type="PANTHER" id="PTHR10582:SF2">
    <property type="entry name" value="INACTIVE"/>
    <property type="match status" value="1"/>
</dbReference>
<dbReference type="OrthoDB" id="2433234at2759"/>
<name>A0A015JX52_RHIIW</name>
<feature type="transmembrane region" description="Helical" evidence="7">
    <location>
        <begin position="1155"/>
        <end position="1174"/>
    </location>
</feature>
<sequence>MSELQKISDEEKAEIITISSLNSVKKTSDKGHYIAISPDGTQIATLNTETLKIKLCKSENLTELHNVGCESFKRIDAPSWSLAVSDEITLANGTVDVLIAVSCFDDEFMNNSHSNEKNVNINMHKKNDIIKHPGASTWIISFARQSRISTSINNLGGIVKFLDKDSNSTNIVLINTDGINKFSINHEKINDIIRCRGENDVNDWYSLFFPEKSIEKFYFPAKFLKRNYESYSSLIQRSLIKDRLIVENYKNKIQTIEIYNLKTNLLENTLQKYEDTTTSIIGKGSPCFAISDNESLFAYCHGANTITIYLMENGLEIITKKFNEMRVRILSFYFVQDDSKLLIIIEEITYNEDTAENIISPFIVVWDLFSISDNCIRSINNNFSLLTTNLVNSSGNIITITESGNIFSIFEKPEMIKLLDPEDGVVKNKISLEKPDSFSSTNTSPTTPYYLIYNYLGESLNPKTELSNGVIIVNSEPWHNKLYNRISAYLDDDKSIQLIIGESTVQVWNERKSGSLSKKILEYIWTNNHMEQQRQMKIQSLEVGHRKFSLTLCIPSGITSKLGHEIKLEWPEKVNNPVDACQAMEFLDKKKNDPSDQKKQHEFEYLVQQTEYIIKKYLIKNHSLWRMMDIRFDIMANLIRGNCVSIIKNMLFFDFNKKEKNLHIPRCYSWDGRIKETDLEIAIKCSEGGYRKDTIIVKYLLDYYSDNALKTSNWMFTVTKTIPLLYQNQLEFYVKELFQKPCFGINNVYLEQSKISKKDVIKSNDKDIHAFNVNLGFVKRKEYNFLQKLIFKGKQKGKKTISNITSREFITSPLHVSQVFIVPLPNFTVYPEKINYEQNYWMVPIKLLKLLIWPRGHVFEEEETLSPFLRMIRNNDSAEIYDNPSIAAIIDYKWNSARGFFLRHAILYLLFALMFSFVADAVKDISLAMQGNNSKYSNASMVAFYVLFYWLGFYLLNTERIQLKYDGLKRYFNIFNFFDLISVICPLMVASAQLYYYLSTVPSIKIDLDGDFNPEKVLRIMTICNSFSILLVWLQLALLLRYFQQSGTYIYVIVHILKQIIPFLIFMLTIVFGFGHAMFILLSNTQNIGIQPDGSTYLLNNTIDGEQYKMDQEINVQSASDNYFSDFTRSVESVFFWTGGRWDQLEQWNFWPVDVYSIIGSILLVTILQNMLIAMMTGAYDDAKAVGKYAVLKYRAELIADYETIDTPFGREKENPRYIYFFGNSDYIQEWLENSEKARNSHNNFLAEIDIGDIIPWNYDDDENEDDNNDKLSQDISDSPKKWLVDEDYKSENELSNNKLSIIQKDNVKNEVKILQDKIQSMDGKLHSMEENIKNLISLLQNQQK</sequence>
<keyword evidence="4 7" id="KW-1133">Transmembrane helix</keyword>
<feature type="coiled-coil region" evidence="6">
    <location>
        <begin position="1305"/>
        <end position="1332"/>
    </location>
</feature>
<dbReference type="SUPFAM" id="SSF82171">
    <property type="entry name" value="DPP6 N-terminal domain-like"/>
    <property type="match status" value="1"/>
</dbReference>
<dbReference type="PANTHER" id="PTHR10582">
    <property type="entry name" value="TRANSIENT RECEPTOR POTENTIAL ION CHANNEL PROTEIN"/>
    <property type="match status" value="1"/>
</dbReference>
<evidence type="ECO:0000313" key="9">
    <source>
        <dbReference type="EMBL" id="EXX51716.1"/>
    </source>
</evidence>
<comment type="subcellular location">
    <subcellularLocation>
        <location evidence="1">Membrane</location>
        <topology evidence="1">Multi-pass membrane protein</topology>
    </subcellularLocation>
</comment>
<evidence type="ECO:0000313" key="10">
    <source>
        <dbReference type="Proteomes" id="UP000022910"/>
    </source>
</evidence>
<dbReference type="STRING" id="1432141.A0A015JX52"/>
<evidence type="ECO:0000256" key="6">
    <source>
        <dbReference type="SAM" id="Coils"/>
    </source>
</evidence>
<feature type="transmembrane region" description="Helical" evidence="7">
    <location>
        <begin position="1060"/>
        <end position="1082"/>
    </location>
</feature>
<protein>
    <recommendedName>
        <fullName evidence="8">Ion transport domain-containing protein</fullName>
    </recommendedName>
</protein>
<keyword evidence="6" id="KW-0175">Coiled coil</keyword>
<evidence type="ECO:0000256" key="3">
    <source>
        <dbReference type="ARBA" id="ARBA00022737"/>
    </source>
</evidence>
<accession>A0A015JX52</accession>
<evidence type="ECO:0000256" key="5">
    <source>
        <dbReference type="ARBA" id="ARBA00023136"/>
    </source>
</evidence>
<evidence type="ECO:0000256" key="7">
    <source>
        <dbReference type="SAM" id="Phobius"/>
    </source>
</evidence>
<evidence type="ECO:0000256" key="4">
    <source>
        <dbReference type="ARBA" id="ARBA00022989"/>
    </source>
</evidence>
<keyword evidence="10" id="KW-1185">Reference proteome</keyword>
<keyword evidence="2 7" id="KW-0812">Transmembrane</keyword>
<feature type="domain" description="Ion transport" evidence="8">
    <location>
        <begin position="910"/>
        <end position="1184"/>
    </location>
</feature>